<name>A0A0U1NNS2_9RHOB</name>
<evidence type="ECO:0000313" key="3">
    <source>
        <dbReference type="Proteomes" id="UP000048949"/>
    </source>
</evidence>
<dbReference type="InterPro" id="IPR038180">
    <property type="entry name" value="FlgT_N_sf"/>
</dbReference>
<dbReference type="AlphaFoldDB" id="A0A0U1NNS2"/>
<dbReference type="Proteomes" id="UP000048949">
    <property type="component" value="Unassembled WGS sequence"/>
</dbReference>
<feature type="domain" description="Flagellar assembly protein T N-terminal" evidence="1">
    <location>
        <begin position="36"/>
        <end position="119"/>
    </location>
</feature>
<dbReference type="EMBL" id="CVQV01000013">
    <property type="protein sequence ID" value="CRK76159.1"/>
    <property type="molecule type" value="Genomic_DNA"/>
</dbReference>
<proteinExistence type="predicted"/>
<dbReference type="STRING" id="282199.GCA_001049735_02215"/>
<protein>
    <recommendedName>
        <fullName evidence="1">Flagellar assembly protein T N-terminal domain-containing protein</fullName>
    </recommendedName>
</protein>
<keyword evidence="3" id="KW-1185">Reference proteome</keyword>
<sequence>MPATFLNGVPTIARTFIACICFVIAPLHVSANDIITVETSGQAVATGAASDAHLERRALQEALYQAALKGGAQVSGYSAISQSVLRSDVLVVRPESRILDYTVLSRKTSSKRSVVKVRAVVGQLDDTKTCQRRAQLSVVVHKPSMALAQAVPAWVPNMQPYIENAVTEALDNTNRVSTISPNITPRQTSLAAEFSYTALTQGVAVAPEVTPIAERHALNLRTRVEIGSPTLSNSEEWLPVKVTVALENNPFDTNTLHASHDYKLILKKRGPLSSLLKPLGDIRQTAPKTVAKITTQLVADLVDKRACQTLAGQMTVRGGKLTIPFGRLDGLSTHHLAYTDGRDTAYEILEITSIADHEATLRPLDSATNAKELAGKAVQFMELKR</sequence>
<reference evidence="2 3" key="1">
    <citation type="submission" date="2015-04" db="EMBL/GenBank/DDBJ databases">
        <authorList>
            <person name="Syromyatnikov M.Y."/>
            <person name="Popov V.N."/>
        </authorList>
    </citation>
    <scope>NUCLEOTIDE SEQUENCE [LARGE SCALE GENOMIC DNA]</scope>
    <source>
        <strain evidence="2 3">CECT 5292</strain>
    </source>
</reference>
<evidence type="ECO:0000313" key="2">
    <source>
        <dbReference type="EMBL" id="CRK76159.1"/>
    </source>
</evidence>
<accession>A0A0U1NNS2</accession>
<dbReference type="Pfam" id="PF16548">
    <property type="entry name" value="FlgT_N"/>
    <property type="match status" value="1"/>
</dbReference>
<evidence type="ECO:0000259" key="1">
    <source>
        <dbReference type="Pfam" id="PF16548"/>
    </source>
</evidence>
<dbReference type="Gene3D" id="3.30.1660.40">
    <property type="entry name" value="FlgT, N-terminal domain"/>
    <property type="match status" value="1"/>
</dbReference>
<gene>
    <name evidence="2" type="ORF">NIG5292_02216</name>
</gene>
<dbReference type="InterPro" id="IPR032370">
    <property type="entry name" value="FlgT_N"/>
</dbReference>
<organism evidence="2 3">
    <name type="scientific">Nereida ignava</name>
    <dbReference type="NCBI Taxonomy" id="282199"/>
    <lineage>
        <taxon>Bacteria</taxon>
        <taxon>Pseudomonadati</taxon>
        <taxon>Pseudomonadota</taxon>
        <taxon>Alphaproteobacteria</taxon>
        <taxon>Rhodobacterales</taxon>
        <taxon>Roseobacteraceae</taxon>
        <taxon>Nereida</taxon>
    </lineage>
</organism>